<keyword evidence="2" id="KW-0472">Membrane</keyword>
<reference evidence="4 5" key="1">
    <citation type="submission" date="2020-10" db="EMBL/GenBank/DDBJ databases">
        <title>Complete genome sequence of Paludibaculum fermentans P105T, a facultatively anaerobic acidobacterium capable of dissimilatory Fe(III) reduction.</title>
        <authorList>
            <person name="Dedysh S.N."/>
            <person name="Beletsky A.V."/>
            <person name="Kulichevskaya I.S."/>
            <person name="Mardanov A.V."/>
            <person name="Ravin N.V."/>
        </authorList>
    </citation>
    <scope>NUCLEOTIDE SEQUENCE [LARGE SCALE GENOMIC DNA]</scope>
    <source>
        <strain evidence="4 5">P105</strain>
    </source>
</reference>
<keyword evidence="5" id="KW-1185">Reference proteome</keyword>
<dbReference type="EMBL" id="CP063849">
    <property type="protein sequence ID" value="QOY88572.1"/>
    <property type="molecule type" value="Genomic_DNA"/>
</dbReference>
<evidence type="ECO:0000259" key="3">
    <source>
        <dbReference type="Pfam" id="PF21724"/>
    </source>
</evidence>
<evidence type="ECO:0000256" key="2">
    <source>
        <dbReference type="SAM" id="Phobius"/>
    </source>
</evidence>
<feature type="region of interest" description="Disordered" evidence="1">
    <location>
        <begin position="319"/>
        <end position="341"/>
    </location>
</feature>
<feature type="transmembrane region" description="Helical" evidence="2">
    <location>
        <begin position="70"/>
        <end position="91"/>
    </location>
</feature>
<dbReference type="AlphaFoldDB" id="A0A7S7NRQ8"/>
<dbReference type="InterPro" id="IPR049195">
    <property type="entry name" value="Tre1-like_N"/>
</dbReference>
<proteinExistence type="predicted"/>
<accession>A0A7S7NRQ8</accession>
<organism evidence="4 5">
    <name type="scientific">Paludibaculum fermentans</name>
    <dbReference type="NCBI Taxonomy" id="1473598"/>
    <lineage>
        <taxon>Bacteria</taxon>
        <taxon>Pseudomonadati</taxon>
        <taxon>Acidobacteriota</taxon>
        <taxon>Terriglobia</taxon>
        <taxon>Bryobacterales</taxon>
        <taxon>Bryobacteraceae</taxon>
        <taxon>Paludibaculum</taxon>
    </lineage>
</organism>
<protein>
    <recommendedName>
        <fullName evidence="3">NAD(+)--protein-arginine ADP-ribosyltransferase Tre1-like N-terminal domain-containing protein</fullName>
    </recommendedName>
</protein>
<gene>
    <name evidence="4" type="ORF">IRI77_01005</name>
</gene>
<keyword evidence="2" id="KW-1133">Transmembrane helix</keyword>
<feature type="transmembrane region" description="Helical" evidence="2">
    <location>
        <begin position="98"/>
        <end position="117"/>
    </location>
</feature>
<feature type="transmembrane region" description="Helical" evidence="2">
    <location>
        <begin position="159"/>
        <end position="176"/>
    </location>
</feature>
<dbReference type="RefSeq" id="WP_194450234.1">
    <property type="nucleotide sequence ID" value="NZ_CP063849.1"/>
</dbReference>
<dbReference type="KEGG" id="pfer:IRI77_01005"/>
<sequence>MAISWLGLSSDELIKRKDCLVDAWNRAQGRYVTDAIIAHTTKDFVGLVAGVITMVVGAAMVIIIGNVAGAAIGGALGSLAGGAGAVPGAAAGRALGNLIATGFLNVLGVGLLIAYIGSELGTIGYHFYVAIDCAWNSADFGNPYYTVRIDWAARHFAEGIGKFFGAMVMALIIVLTRRPAEERMKVFNSKLSQLCNGLEAYIARNLKPLEAKYKNGLAKATVTEGIPETPELGMKEQKKKAQAAAAAAKPFGDMPSFYRHKVTELQGWLKANGFTKKASVRKPGDAKPGGGTYSDFQSEIWMRDRGNGAIECVRIDPEGHLPPADPSKRTGPFRVTQDPATGKWSDERIAWGERPHYHLETITPDKAQVYLNTYVPEAKMFEAGGKSVGQMQDWHNSANEWAIKVYGEDGALAPLRGKFEMIHIPLAAP</sequence>
<dbReference type="Proteomes" id="UP000593892">
    <property type="component" value="Chromosome"/>
</dbReference>
<keyword evidence="2" id="KW-0812">Transmembrane</keyword>
<feature type="transmembrane region" description="Helical" evidence="2">
    <location>
        <begin position="44"/>
        <end position="64"/>
    </location>
</feature>
<evidence type="ECO:0000256" key="1">
    <source>
        <dbReference type="SAM" id="MobiDB-lite"/>
    </source>
</evidence>
<name>A0A7S7NRQ8_PALFE</name>
<feature type="domain" description="NAD(+)--protein-arginine ADP-ribosyltransferase Tre1-like N-terminal" evidence="3">
    <location>
        <begin position="39"/>
        <end position="193"/>
    </location>
</feature>
<evidence type="ECO:0000313" key="4">
    <source>
        <dbReference type="EMBL" id="QOY88572.1"/>
    </source>
</evidence>
<dbReference type="Pfam" id="PF21724">
    <property type="entry name" value="DUF6861"/>
    <property type="match status" value="1"/>
</dbReference>
<evidence type="ECO:0000313" key="5">
    <source>
        <dbReference type="Proteomes" id="UP000593892"/>
    </source>
</evidence>